<feature type="region of interest" description="Disordered" evidence="3">
    <location>
        <begin position="205"/>
        <end position="324"/>
    </location>
</feature>
<feature type="region of interest" description="Disordered" evidence="3">
    <location>
        <begin position="402"/>
        <end position="489"/>
    </location>
</feature>
<accession>A0AAJ8BKD0</accession>
<reference evidence="6" key="1">
    <citation type="submission" date="2025-08" db="UniProtKB">
        <authorList>
            <consortium name="RefSeq"/>
        </authorList>
    </citation>
    <scope>IDENTIFICATION</scope>
    <source>
        <tissue evidence="6">Brain</tissue>
    </source>
</reference>
<evidence type="ECO:0000259" key="4">
    <source>
        <dbReference type="PROSITE" id="PS50106"/>
    </source>
</evidence>
<dbReference type="GO" id="GO:0005737">
    <property type="term" value="C:cytoplasm"/>
    <property type="evidence" value="ECO:0007669"/>
    <property type="project" value="TreeGrafter"/>
</dbReference>
<feature type="compositionally biased region" description="Basic and acidic residues" evidence="3">
    <location>
        <begin position="99"/>
        <end position="115"/>
    </location>
</feature>
<feature type="compositionally biased region" description="Acidic residues" evidence="3">
    <location>
        <begin position="205"/>
        <end position="221"/>
    </location>
</feature>
<proteinExistence type="predicted"/>
<evidence type="ECO:0000256" key="3">
    <source>
        <dbReference type="SAM" id="MobiDB-lite"/>
    </source>
</evidence>
<dbReference type="InterPro" id="IPR001478">
    <property type="entry name" value="PDZ"/>
</dbReference>
<dbReference type="InterPro" id="IPR036034">
    <property type="entry name" value="PDZ_sf"/>
</dbReference>
<feature type="region of interest" description="Disordered" evidence="3">
    <location>
        <begin position="4089"/>
        <end position="4108"/>
    </location>
</feature>
<dbReference type="KEGG" id="lcf:108902189"/>
<feature type="compositionally biased region" description="Basic and acidic residues" evidence="3">
    <location>
        <begin position="63"/>
        <end position="82"/>
    </location>
</feature>
<comment type="subcellular location">
    <subcellularLocation>
        <location evidence="1">Nucleus</location>
    </subcellularLocation>
</comment>
<dbReference type="SMART" id="SM00228">
    <property type="entry name" value="PDZ"/>
    <property type="match status" value="1"/>
</dbReference>
<dbReference type="SUPFAM" id="SSF50156">
    <property type="entry name" value="PDZ domain-like"/>
    <property type="match status" value="1"/>
</dbReference>
<feature type="region of interest" description="Disordered" evidence="3">
    <location>
        <begin position="13"/>
        <end position="115"/>
    </location>
</feature>
<evidence type="ECO:0000313" key="6">
    <source>
        <dbReference type="RefSeq" id="XP_050934165.1"/>
    </source>
</evidence>
<feature type="region of interest" description="Disordered" evidence="3">
    <location>
        <begin position="4130"/>
        <end position="4171"/>
    </location>
</feature>
<feature type="region of interest" description="Disordered" evidence="3">
    <location>
        <begin position="1436"/>
        <end position="1465"/>
    </location>
</feature>
<feature type="compositionally biased region" description="Polar residues" evidence="3">
    <location>
        <begin position="476"/>
        <end position="487"/>
    </location>
</feature>
<feature type="compositionally biased region" description="Basic residues" evidence="3">
    <location>
        <begin position="83"/>
        <end position="92"/>
    </location>
</feature>
<dbReference type="PANTHER" id="PTHR23348">
    <property type="entry name" value="PERIAXIN/AHNAK"/>
    <property type="match status" value="1"/>
</dbReference>
<feature type="compositionally biased region" description="Basic and acidic residues" evidence="3">
    <location>
        <begin position="402"/>
        <end position="440"/>
    </location>
</feature>
<dbReference type="Gene3D" id="2.30.42.10">
    <property type="match status" value="1"/>
</dbReference>
<dbReference type="PROSITE" id="PS50106">
    <property type="entry name" value="PDZ"/>
    <property type="match status" value="1"/>
</dbReference>
<dbReference type="GO" id="GO:0043484">
    <property type="term" value="P:regulation of RNA splicing"/>
    <property type="evidence" value="ECO:0007669"/>
    <property type="project" value="TreeGrafter"/>
</dbReference>
<name>A0AAJ8BKD0_LATCA</name>
<dbReference type="GO" id="GO:0005634">
    <property type="term" value="C:nucleus"/>
    <property type="evidence" value="ECO:0007669"/>
    <property type="project" value="UniProtKB-SubCell"/>
</dbReference>
<feature type="region of interest" description="Disordered" evidence="3">
    <location>
        <begin position="4230"/>
        <end position="4252"/>
    </location>
</feature>
<evidence type="ECO:0000313" key="5">
    <source>
        <dbReference type="Proteomes" id="UP000694890"/>
    </source>
</evidence>
<keyword evidence="2" id="KW-0539">Nucleus</keyword>
<sequence length="4482" mass="485220">MCDCFHLAFPNWHAASSGTGAGRRLRGPEPGTEDDSICDEPTQFTEGERPRPQGSSPVEEYPETEKYSDSDKECEAEHDPHHKSGSGKKTKKSGLGSMFEKRSTPKMSKLKEVHSPESGVIVKTAKDGCAEGLIYGGGGKEGIFIKEVVPESPASKNLKLKEGDQVLSATVYFDNVSYEDAIQILEHAQAYKVKLCLKRKPDMTESEPAIESDVIPEEDLYAPDMREQGKTKRRGDARISWPKFPSFGKGKKSRFTRSHSSSEADEQRKLELSPTTSDTESPIKSQDALKGKKRHKMKLSVLTKRGRISSSEDQDTDAPTTGQMSTDIYQTASDMLSPECLESLSGEAPEVYVTEDLKAAEDLRHEQNDQKLTEPQTIHKVELISIDSTLKTADVTVALADKESPSGIKSPDEKKKKKERSELKMKILGKDKSLKKDAKAKASPKRLKTLGASIEIADQPENEKSDVIPGFESHTEQQGGQLPTQKKISVPEVELDISDATFICKSPQKGEEKTKKGKDKTFKLPKVGLSDIATEETIQKINVNVEEKTKIEQLKSVGTEVKEDPYDRLSKSSLSRTQLPKREDIEIPGMEDMSKRATAKGIKEPKVAITGHHEDIQAETVQMSIDVDSVKEAVSKLPGFKLPKVDTSGVPIPEEITVIDANAQRISVKTPTKVVDGKTKHETHFTKFDISSPEISKTTVKLPKITAADLTSEDLITETKIDFKKSEKEHKTKPKQSDTEMKTEVYKREDIIIPGKESAQEVAILQALETEKTQGTEGITFAATFSQKESDKKSKKTMAMPSFGIAKPDIRMPDIGIDLPKQNISEQKGGTIKGERTVLLQEVKTTTETRKGISDVKIPEIDSIEYIDSVGGSPAKKDGGIRLTGVSVNLDVSKPQADISFPGIRGEVKDVGAEEHTITLAKSGGVSPDISVNVPHTDKDINIDGAEIKMLEKQGKGSKFKMPNLDISMPKVKGPKIDLSLSKKDVDVTPPEVKADVKLPEAPETDITLGKVDVSVPVQKIEVEKPELEIKPLQIEGELDGQGSKLKMPKFGVKMPKIKGPEFDLSLSRKDVDVTLPEAKAEVKLPQAPDVDVALGKEDVSVPEQKIAVEKPELGIKPLETEGELDGQGSKFKRPKFGIKMPGIKGPEFDLSLSKKDVAVTLPEAKAGVKLPDAPDLDGTLGDVDVSIPEQKIEVEKPELEMKPLHTDVELDGQGSKFKIPKLGIKMPKLKGLNLMYWSKKDIDVTLPEAKAVVKLPDAPEADVTLVRIDASVPEQKVEVEKSDLDIKTLQTEIEVDGQGSKFKMPKFGIKMPKLKGPEFDLSLSKKDADITLPEAKVEVKLPEAPEVDVTVGSVNVSIPEKKVEIEKPDLIIKTQQTEVELEGQGSKFKMPKLGITMPKVKGPESDFNLSKKDVDVTLPEAKVDIKLPDVGLKHPSAEMEIKPPGIKGAEKDAEGSPSKFKMPTFKLPKFGATPTVSAEVSSKTKDIQIPETQLKSPEGIAVDIVAPSIDIEGPSLDMETTAAELDGKGSKFKMPKFGISLPKVRGPEIDLSLQKKDTDVTLPEAKAGVKLPDAPEVDLGKVDVSIPEGKMEVKKPELEIKPLQAEAELDGQGSKFEMPKFAIKMPKIKGPEFDLGLSRKDTDVTLPEAKAEVKLPDVPEVGVALGKVDVSVPEQKIEVKKPELEIKPLQTEVEVDGQGSKFKMPKFGIKMPKLKGPEFDLSLSKKDIDVTLPEAKAEVKLPDVPEVGVALGKVDIPIPEQKIEVKKPEVEFKPLQTEVEVDGQGSKFKMPKFGIKMPKLKGPEFDLSLSKKDIDVTLPEAKGEVKLPEAPEVDVTLGSVSVSIPEKKMGLEKPEVEFKPPQTESDLDGQGRKFEMPKFGISMPKVKGPEIDFSLSKKDVDVTLPEAKGEVKLPDIEVKPPSAKVEIKAPEIKGTEKEAEGSSSKFKMPTFKLPKFGAATPNVSVEVSSKAKDIQIPETQLKSPEIVDTADITAPNIDIEDPSLDVKMTAAELDGKGGKFKMPKFGISMPKVKGPEIDLSLSKKDVDVTLPEAEADVKLPDVEYTEPGIKVEVKAPEIAVHQQDVEGSPSKFKMPAFKLPKFGIGTPKVSVEVPDMDKDVSLGKADVSIPEEKLEVKKPELDTKPLQSEVELDGQGSKFKMPKLGMSMPHVKGPEIHFGLSKKEGDIDVTLPEAKAEVEVPKVELKEPAAEVEVIAPDIKVAAKGTEGSPSKFKMPTFKLPKFGVRTPSVSVEVPNKDKDVKIDGADIEIPEEESAISIAAPSIDIEGPSIDLKTTGTEQDGKGGKFKMPYLGFSMPKAKGPKVDLSLSKKDVDITLPEATAEVQLPEVDLGEVDVSIPEAKMEVPKAKAEVKLPEAPKIAVEMKPPECEAEIDGHDGKFKIPKFGIKMPKVKGPEFDLSLSKKDVDVTLPEVKAEVKLPDAPKVDVNLGKVDVSIPEAKMEVGKPELEIKPLQTEVELEGQGSKFKMPKFGMSMPKVKGPEFHLGTSKKDVDVTLPEAQADINLPDVELKEPSAKAEIKAPKIEVAAKDAEGSPSKFKMPSLNFSKPKVKGPDIDLSLSKKETDITLPDTKAEVKLPEVSLGKAEVMIPEAKVEVKKPEVQIKPLQTDIELDGQGSKFKMPKFGISMPKVKGPEIDLSLSKKDVDVTLPETKADLKLPDVELKDPSAKVEVKAPEIEAQLGKVDGSPSKFKLPTFKLPKFGAATPKVIAEVPDVDKDIKLDGAGLKIPQDNITVDTATQNIDVEGPSLDVKMTGPEGEGKGGKFKMPKFGISLPKVQGPEIDLSLSKKDADFKLPEAKAEVKVPEAPEIDVDLGKVDVSIPEAKMEVKPPELEVKPMESEGEIDGQGSKFKMPKFGISMPKVKGPEIDFSLSKKDADVTLPEAKAEVNLPDVEIKEPSTKVEVKAPEVEAQLTSVKGSPSKFKLPTFKFPKFGGATPNVSAEVPDADKEIKIDGAHVHVSVPHADVDLPEVKAEVHLPEVEVKEPSGSVEVDAKLKKPRFSLPRFSFSKPSVKAPEVDVSLQDANITIPGGNVEVKGEVDMKLPEHEIEVDGQGSKFKMPKSGITMPNITGPEFDLSLSKKDVDINLPKAKAEVRLPEAPEVDVTLGGVDVSIPEQKVGLEKPEVEIKPLPTEVELEGQGSKFKMPKFGMSMPKVKGPEFHLGTSKKDVDVTLPEAQADINLPDVELKEPSAKAEIKAPKIEVAAKDAEGSPSKFKMPSLSFSKPKVKGPDIDLSLSKKETDIMLPDTKAEVKLPEVSLGKAEVMIPEAKVEVKKPEVQTKPLQTNVELDGQGSKFKMPKFGIKMPKVKGPEFDLSLSKKDVDVTLPEAKAEGKLPEAPEIDASLGNVDVSIPSHKMELKKPELETKPLQTEGALDGQGSKFKMPKLGITMSKVKGPEIDFSLSKKDVDVTIPEAKAEIKLPDVEVKEPSAEVEIKPPEIKVVTKDTDGSPSKFKMPTFKLPKFGVGTQSVSSEVPDMDKNIKIDGADINIPEEVLAVSISAPNIDTEGPSIDMQTIRTEHEGKGSKFKLPNLGFSVHQVKGRDIDLSVSKKDVDVTIPEAKADVQLPDVELKEPSAKAEIKGPEIEVQTSNVEGSPSKFKMPTLKLPKFGAPSAQVSVEVPDVDKDIKVDGADLKLPEVKAEVKPPDVEGVEGDQKVRKTSWTLPRFSFSKSSVKGPEAELNLDTPKVDVTLPEVKTEMHPPDINIKESLSISVEGTPATDLDAKLKKPRFSLPRFSFSKQSTKELEADVSLPQVDVSLPEGNVEVKPPEVELEPPKGDVELDGHESKFKMPKFGISMPKVKGPDIDLSLTKKDVDVTLPEAKAEVQPPDVKIKQPSAKVEIKGPEIEAQSGHVEGSPSKFKMPSFTLPKFGASTPKDSVEVPDVNKDIKIDSAKLKEGATVDITAPNIDTEGLSVDVKAKGSEVEGTGSKFKMPKFGISMPKVKGPEIDLSLSKKDVDVTLPEAKAEVQPPDVKIKSPTAKVEIKGPEIEAQTGHVEGSPSKFKMPSFTLPKFGASTPKVSVEVPDVDKDIKIDGAKLNISKKGATVDVKAPNIDTEGLSVDVKTKGSETDGSGSKFKMPKFGISMPKGPEIDLSLSKKDVDVTLPGAKAEVQPPDVKIKPPTAKVEIKGPEIEAQTGHVEGSPSKFKMPSFTLPKFGASTPKDSVEVPDVNKDIKIDGAKLNISKEGATVDVKAPSIDTEGLSVDVKTKGSETDGSGSKFKMPKFGISMPKVKGPEIDLSLSKKDVDVTLPESKAEVQPPDVKIKSPTAKVDIKGPEIEVQTGHVEGSPSKFKMPSFTLPKFGASTPKDSVEVPDVNKDIKIDSAKLKEGATVDVTAPSIDTEGLSVDVKTKGSEIDGSGSKFKMPKFGISMPKVKGPETDLSLSKKDVDVTFPEAKAEVQPPDVKIKSPTAKVEIKGPEIEAQTGHVEGSPSKFKMPSFTLPKFGAVYSKGQCGST</sequence>
<dbReference type="GeneID" id="108902189"/>
<dbReference type="InterPro" id="IPR052082">
    <property type="entry name" value="Myelin_sheath_structural"/>
</dbReference>
<dbReference type="RefSeq" id="XP_050934165.1">
    <property type="nucleotide sequence ID" value="XM_051078208.1"/>
</dbReference>
<dbReference type="CDD" id="cd00136">
    <property type="entry name" value="PDZ_canonical"/>
    <property type="match status" value="1"/>
</dbReference>
<organism evidence="5 6">
    <name type="scientific">Lates calcarifer</name>
    <name type="common">Barramundi</name>
    <name type="synonym">Holocentrus calcarifer</name>
    <dbReference type="NCBI Taxonomy" id="8187"/>
    <lineage>
        <taxon>Eukaryota</taxon>
        <taxon>Metazoa</taxon>
        <taxon>Chordata</taxon>
        <taxon>Craniata</taxon>
        <taxon>Vertebrata</taxon>
        <taxon>Euteleostomi</taxon>
        <taxon>Actinopterygii</taxon>
        <taxon>Neopterygii</taxon>
        <taxon>Teleostei</taxon>
        <taxon>Neoteleostei</taxon>
        <taxon>Acanthomorphata</taxon>
        <taxon>Carangaria</taxon>
        <taxon>Carangaria incertae sedis</taxon>
        <taxon>Centropomidae</taxon>
        <taxon>Lates</taxon>
    </lineage>
</organism>
<evidence type="ECO:0000256" key="1">
    <source>
        <dbReference type="ARBA" id="ARBA00004123"/>
    </source>
</evidence>
<feature type="compositionally biased region" description="Polar residues" evidence="3">
    <location>
        <begin position="273"/>
        <end position="284"/>
    </location>
</feature>
<feature type="region of interest" description="Disordered" evidence="3">
    <location>
        <begin position="4376"/>
        <end position="4408"/>
    </location>
</feature>
<evidence type="ECO:0000256" key="2">
    <source>
        <dbReference type="ARBA" id="ARBA00023242"/>
    </source>
</evidence>
<feature type="region of interest" description="Disordered" evidence="3">
    <location>
        <begin position="2768"/>
        <end position="2787"/>
    </location>
</feature>
<feature type="compositionally biased region" description="Basic and acidic residues" evidence="3">
    <location>
        <begin position="224"/>
        <end position="237"/>
    </location>
</feature>
<dbReference type="PANTHER" id="PTHR23348:SF41">
    <property type="entry name" value="NEUROBLAST DIFFERENTIATION-ASSOCIATED PROTEIN AHNAK"/>
    <property type="match status" value="1"/>
</dbReference>
<gene>
    <name evidence="6" type="primary">LOC108902189</name>
</gene>
<dbReference type="Proteomes" id="UP000694890">
    <property type="component" value="Linkage group LG19"/>
</dbReference>
<protein>
    <submittedName>
        <fullName evidence="6">LOW QUALITY PROTEIN: neuroblast differentiation-associated protein AHNAK</fullName>
    </submittedName>
</protein>
<feature type="compositionally biased region" description="Basic and acidic residues" evidence="3">
    <location>
        <begin position="260"/>
        <end position="271"/>
    </location>
</feature>
<feature type="domain" description="PDZ" evidence="4">
    <location>
        <begin position="119"/>
        <end position="188"/>
    </location>
</feature>